<dbReference type="Proteomes" id="UP000789738">
    <property type="component" value="Unassembled WGS sequence"/>
</dbReference>
<feature type="signal peptide" evidence="6">
    <location>
        <begin position="1"/>
        <end position="21"/>
    </location>
</feature>
<accession>A0AA86MTE7</accession>
<keyword evidence="4" id="KW-0564">Palmitate</keyword>
<reference evidence="7" key="1">
    <citation type="submission" date="2021-10" db="EMBL/GenBank/DDBJ databases">
        <authorList>
            <person name="Mesa V."/>
        </authorList>
    </citation>
    <scope>NUCLEOTIDE SEQUENCE</scope>
    <source>
        <strain evidence="7">CC3_PB</strain>
    </source>
</reference>
<evidence type="ECO:0000313" key="9">
    <source>
        <dbReference type="Proteomes" id="UP000789738"/>
    </source>
</evidence>
<gene>
    <name evidence="8" type="ORF">CNEO2_70006</name>
    <name evidence="7" type="ORF">CNEO_44912</name>
</gene>
<dbReference type="Gene3D" id="3.40.190.10">
    <property type="entry name" value="Periplasmic binding protein-like II"/>
    <property type="match status" value="2"/>
</dbReference>
<dbReference type="RefSeq" id="WP_210886661.1">
    <property type="nucleotide sequence ID" value="NZ_CAKJVE010000004.1"/>
</dbReference>
<proteinExistence type="predicted"/>
<keyword evidence="1" id="KW-1003">Cell membrane</keyword>
<evidence type="ECO:0000256" key="2">
    <source>
        <dbReference type="ARBA" id="ARBA00022729"/>
    </source>
</evidence>
<keyword evidence="2 6" id="KW-0732">Signal</keyword>
<reference evidence="8" key="2">
    <citation type="submission" date="2022-10" db="EMBL/GenBank/DDBJ databases">
        <authorList>
            <person name="Aires J."/>
            <person name="Mesa V."/>
        </authorList>
    </citation>
    <scope>NUCLEOTIDE SEQUENCE</scope>
    <source>
        <strain evidence="8">Clostridium neonatale JD116</strain>
    </source>
</reference>
<dbReference type="InterPro" id="IPR006059">
    <property type="entry name" value="SBP"/>
</dbReference>
<dbReference type="Proteomes" id="UP001189143">
    <property type="component" value="Unassembled WGS sequence"/>
</dbReference>
<comment type="caution">
    <text evidence="7">The sequence shown here is derived from an EMBL/GenBank/DDBJ whole genome shotgun (WGS) entry which is preliminary data.</text>
</comment>
<evidence type="ECO:0000313" key="7">
    <source>
        <dbReference type="EMBL" id="CAG9710701.1"/>
    </source>
</evidence>
<feature type="chain" id="PRO_5042788159" evidence="6">
    <location>
        <begin position="22"/>
        <end position="430"/>
    </location>
</feature>
<dbReference type="AlphaFoldDB" id="A0AA86MTE7"/>
<name>A0AA86MTE7_9CLOT</name>
<evidence type="ECO:0000256" key="1">
    <source>
        <dbReference type="ARBA" id="ARBA00022475"/>
    </source>
</evidence>
<dbReference type="PANTHER" id="PTHR43649">
    <property type="entry name" value="ARABINOSE-BINDING PROTEIN-RELATED"/>
    <property type="match status" value="1"/>
</dbReference>
<evidence type="ECO:0000256" key="5">
    <source>
        <dbReference type="ARBA" id="ARBA00023288"/>
    </source>
</evidence>
<organism evidence="7 9">
    <name type="scientific">Clostridium neonatale</name>
    <dbReference type="NCBI Taxonomy" id="137838"/>
    <lineage>
        <taxon>Bacteria</taxon>
        <taxon>Bacillati</taxon>
        <taxon>Bacillota</taxon>
        <taxon>Clostridia</taxon>
        <taxon>Eubacteriales</taxon>
        <taxon>Clostridiaceae</taxon>
        <taxon>Clostridium</taxon>
    </lineage>
</organism>
<dbReference type="SUPFAM" id="SSF53850">
    <property type="entry name" value="Periplasmic binding protein-like II"/>
    <property type="match status" value="1"/>
</dbReference>
<dbReference type="InterPro" id="IPR050490">
    <property type="entry name" value="Bact_solute-bd_prot1"/>
</dbReference>
<evidence type="ECO:0000256" key="3">
    <source>
        <dbReference type="ARBA" id="ARBA00023136"/>
    </source>
</evidence>
<dbReference type="PANTHER" id="PTHR43649:SF33">
    <property type="entry name" value="POLYGALACTURONAN_RHAMNOGALACTURONAN-BINDING PROTEIN YTCQ"/>
    <property type="match status" value="1"/>
</dbReference>
<evidence type="ECO:0000256" key="6">
    <source>
        <dbReference type="SAM" id="SignalP"/>
    </source>
</evidence>
<dbReference type="EMBL" id="CAMTCP010000281">
    <property type="protein sequence ID" value="CAI3683954.1"/>
    <property type="molecule type" value="Genomic_DNA"/>
</dbReference>
<dbReference type="PROSITE" id="PS51257">
    <property type="entry name" value="PROKAR_LIPOPROTEIN"/>
    <property type="match status" value="1"/>
</dbReference>
<keyword evidence="3" id="KW-0472">Membrane</keyword>
<evidence type="ECO:0000313" key="8">
    <source>
        <dbReference type="EMBL" id="CAI3683954.1"/>
    </source>
</evidence>
<keyword evidence="5" id="KW-0449">Lipoprotein</keyword>
<evidence type="ECO:0000256" key="4">
    <source>
        <dbReference type="ARBA" id="ARBA00023139"/>
    </source>
</evidence>
<dbReference type="Pfam" id="PF01547">
    <property type="entry name" value="SBP_bac_1"/>
    <property type="match status" value="1"/>
</dbReference>
<protein>
    <submittedName>
        <fullName evidence="7">ABC transporter, substrate-binding protein</fullName>
    </submittedName>
</protein>
<dbReference type="EMBL" id="CAKJVE010000004">
    <property type="protein sequence ID" value="CAG9710701.1"/>
    <property type="molecule type" value="Genomic_DNA"/>
</dbReference>
<sequence>MIFHKQIALLMAGALAVGTLAGCGGSKENTDAASSDSKGNKTLTVLTHRTDMDAVFKTYKEEFEKSHPGVTVNFEAVNDYQNTLSTRMGTEDYGDVLMMPANITKNQYKDFYEPMGTYDELKDKYGYLDNVNVDGTVYGLATGVNAIGFVYNDAVFKQAGIEKNPTSPEEYIADLKLIKEKTDAIPYYTNYVADWCLTNYSNTIEIEMAGDTDYMNKLVYDKNTFLPGTAIYDSLKLLHDAVKEGLVEDDPMTSDWEYSKQAMADGKIGVMCLGSWAVGQIKALSKNPDDIKFMPAPAIHDGKQMIQISPDYNMGVNIHSKNKELAKEFVKYFVEKYPEDSNMISSIVGAKLPDYLSTDENTELVQAVPGTTESAQDFDTVQKESLINLADGTWIKTIIEIGLGNSNQTFDEYMQSLNKAWVSGIEATGK</sequence>